<keyword evidence="2" id="KW-1185">Reference proteome</keyword>
<dbReference type="GO" id="GO:0003871">
    <property type="term" value="F:5-methyltetrahydropteroyltriglutamate-homocysteine S-methyltransferase activity"/>
    <property type="evidence" value="ECO:0007669"/>
    <property type="project" value="InterPro"/>
</dbReference>
<protein>
    <recommendedName>
        <fullName evidence="3">Cobalamin-independent methionine synthase MetE C-terminal/archaeal domain-containing protein</fullName>
    </recommendedName>
</protein>
<evidence type="ECO:0000313" key="1">
    <source>
        <dbReference type="EMBL" id="CCM03246.1"/>
    </source>
</evidence>
<reference evidence="1 2" key="1">
    <citation type="journal article" date="2012" name="Appl. Environ. Microbiol.">
        <title>Short-read sequencing for genomic analysis of the brown rot fungus Fibroporia radiculosa.</title>
        <authorList>
            <person name="Tang J.D."/>
            <person name="Perkins A.D."/>
            <person name="Sonstegard T.S."/>
            <person name="Schroeder S.G."/>
            <person name="Burgess S.C."/>
            <person name="Diehl S.V."/>
        </authorList>
    </citation>
    <scope>NUCLEOTIDE SEQUENCE [LARGE SCALE GENOMIC DNA]</scope>
    <source>
        <strain evidence="1 2">TFFH 294</strain>
    </source>
</reference>
<dbReference type="GO" id="GO:0008270">
    <property type="term" value="F:zinc ion binding"/>
    <property type="evidence" value="ECO:0007669"/>
    <property type="project" value="InterPro"/>
</dbReference>
<dbReference type="STRING" id="599839.J4IAP0"/>
<dbReference type="InterPro" id="IPR038071">
    <property type="entry name" value="UROD/MetE-like_sf"/>
</dbReference>
<dbReference type="InterPro" id="IPR002629">
    <property type="entry name" value="Met_Synth_C/arc"/>
</dbReference>
<dbReference type="InParanoid" id="J4IAP0"/>
<sequence>MSDSTPRLRPPFRAEHVGSLKRPDTLLQKRKDFSTGLCTAEELRCAEDEAIRKVIQMQRQRGMKTITDGEFRRLIFWEGLHEKLEGMSIIPNALHLAMDYVPSVAYFKQRNLPMTAYVCEGKLLRKTPFYVNDFTSLKALTLPEEHNRLKVTMCAPEWFHLRHGEYTYSKAVYQNDEEYFADIVKAYREEIRDLYAAGCRLHLCRGNVINGHPFSEGSFDPIAVKLFREIDADVYYLEYDSDRAGTLEPLRWLPRGKFVVLGLISSKTAELESKDALIERVLEAARIISDGVEKRPLVEALNQICISPQCGFASHSDGNSLTEDDVVRKLTLLVETSKALWSDA</sequence>
<dbReference type="PANTHER" id="PTHR43844:SF2">
    <property type="entry name" value="SYNTHASE, VITAMIN-B12 INDEPENDENT, PUTATIVE (AFU_ORTHOLOGUE AFUA_3G12060)-RELATED"/>
    <property type="match status" value="1"/>
</dbReference>
<dbReference type="Gene3D" id="3.20.20.210">
    <property type="match status" value="1"/>
</dbReference>
<gene>
    <name evidence="1" type="ORF">FIBRA_05372</name>
</gene>
<organism evidence="1 2">
    <name type="scientific">Fibroporia radiculosa</name>
    <dbReference type="NCBI Taxonomy" id="599839"/>
    <lineage>
        <taxon>Eukaryota</taxon>
        <taxon>Fungi</taxon>
        <taxon>Dikarya</taxon>
        <taxon>Basidiomycota</taxon>
        <taxon>Agaricomycotina</taxon>
        <taxon>Agaricomycetes</taxon>
        <taxon>Polyporales</taxon>
        <taxon>Fibroporiaceae</taxon>
        <taxon>Fibroporia</taxon>
    </lineage>
</organism>
<evidence type="ECO:0008006" key="3">
    <source>
        <dbReference type="Google" id="ProtNLM"/>
    </source>
</evidence>
<evidence type="ECO:0000313" key="2">
    <source>
        <dbReference type="Proteomes" id="UP000006352"/>
    </source>
</evidence>
<proteinExistence type="predicted"/>
<dbReference type="Proteomes" id="UP000006352">
    <property type="component" value="Unassembled WGS sequence"/>
</dbReference>
<dbReference type="CDD" id="cd03311">
    <property type="entry name" value="CIMS_C_terminal_like"/>
    <property type="match status" value="1"/>
</dbReference>
<dbReference type="SUPFAM" id="SSF51726">
    <property type="entry name" value="UROD/MetE-like"/>
    <property type="match status" value="1"/>
</dbReference>
<dbReference type="HOGENOM" id="CLU_058877_0_0_1"/>
<dbReference type="EMBL" id="HE797107">
    <property type="protein sequence ID" value="CCM03246.1"/>
    <property type="molecule type" value="Genomic_DNA"/>
</dbReference>
<dbReference type="GO" id="GO:0009086">
    <property type="term" value="P:methionine biosynthetic process"/>
    <property type="evidence" value="ECO:0007669"/>
    <property type="project" value="InterPro"/>
</dbReference>
<dbReference type="AlphaFoldDB" id="J4IAP0"/>
<dbReference type="OrthoDB" id="7772923at2759"/>
<name>J4IAP0_9APHY</name>
<dbReference type="RefSeq" id="XP_012182529.1">
    <property type="nucleotide sequence ID" value="XM_012327139.1"/>
</dbReference>
<dbReference type="GeneID" id="24098157"/>
<dbReference type="PANTHER" id="PTHR43844">
    <property type="entry name" value="METHIONINE SYNTHASE"/>
    <property type="match status" value="1"/>
</dbReference>
<accession>J4IAP0</accession>